<comment type="caution">
    <text evidence="1">The sequence shown here is derived from an EMBL/GenBank/DDBJ whole genome shotgun (WGS) entry which is preliminary data.</text>
</comment>
<evidence type="ECO:0000313" key="1">
    <source>
        <dbReference type="EMBL" id="GFT22120.1"/>
    </source>
</evidence>
<dbReference type="EMBL" id="BMAW01106022">
    <property type="protein sequence ID" value="GFT22120.1"/>
    <property type="molecule type" value="Genomic_DNA"/>
</dbReference>
<sequence length="50" mass="5430">MESNIRISGQVAFGCDFRSPRSLRKSLRMADHGIHSFHDHDSAGCGSSAP</sequence>
<dbReference type="AlphaFoldDB" id="A0A8X6NMS2"/>
<dbReference type="Proteomes" id="UP000887013">
    <property type="component" value="Unassembled WGS sequence"/>
</dbReference>
<keyword evidence="2" id="KW-1185">Reference proteome</keyword>
<evidence type="ECO:0000313" key="2">
    <source>
        <dbReference type="Proteomes" id="UP000887013"/>
    </source>
</evidence>
<reference evidence="1" key="1">
    <citation type="submission" date="2020-08" db="EMBL/GenBank/DDBJ databases">
        <title>Multicomponent nature underlies the extraordinary mechanical properties of spider dragline silk.</title>
        <authorList>
            <person name="Kono N."/>
            <person name="Nakamura H."/>
            <person name="Mori M."/>
            <person name="Yoshida Y."/>
            <person name="Ohtoshi R."/>
            <person name="Malay A.D."/>
            <person name="Moran D.A.P."/>
            <person name="Tomita M."/>
            <person name="Numata K."/>
            <person name="Arakawa K."/>
        </authorList>
    </citation>
    <scope>NUCLEOTIDE SEQUENCE</scope>
</reference>
<proteinExistence type="predicted"/>
<name>A0A8X6NMS2_NEPPI</name>
<gene>
    <name evidence="1" type="ORF">NPIL_538081</name>
</gene>
<protein>
    <submittedName>
        <fullName evidence="1">Uncharacterized protein</fullName>
    </submittedName>
</protein>
<accession>A0A8X6NMS2</accession>
<feature type="non-terminal residue" evidence="1">
    <location>
        <position position="50"/>
    </location>
</feature>
<organism evidence="1 2">
    <name type="scientific">Nephila pilipes</name>
    <name type="common">Giant wood spider</name>
    <name type="synonym">Nephila maculata</name>
    <dbReference type="NCBI Taxonomy" id="299642"/>
    <lineage>
        <taxon>Eukaryota</taxon>
        <taxon>Metazoa</taxon>
        <taxon>Ecdysozoa</taxon>
        <taxon>Arthropoda</taxon>
        <taxon>Chelicerata</taxon>
        <taxon>Arachnida</taxon>
        <taxon>Araneae</taxon>
        <taxon>Araneomorphae</taxon>
        <taxon>Entelegynae</taxon>
        <taxon>Araneoidea</taxon>
        <taxon>Nephilidae</taxon>
        <taxon>Nephila</taxon>
    </lineage>
</organism>